<keyword evidence="3" id="KW-1185">Reference proteome</keyword>
<dbReference type="Gene3D" id="1.20.1280.50">
    <property type="match status" value="1"/>
</dbReference>
<dbReference type="STRING" id="1314781.A0A165FPM7"/>
<dbReference type="AlphaFoldDB" id="A0A165FPM7"/>
<proteinExistence type="predicted"/>
<reference evidence="2 3" key="1">
    <citation type="journal article" date="2016" name="Mol. Biol. Evol.">
        <title>Comparative Genomics of Early-Diverging Mushroom-Forming Fungi Provides Insights into the Origins of Lignocellulose Decay Capabilities.</title>
        <authorList>
            <person name="Nagy L.G."/>
            <person name="Riley R."/>
            <person name="Tritt A."/>
            <person name="Adam C."/>
            <person name="Daum C."/>
            <person name="Floudas D."/>
            <person name="Sun H."/>
            <person name="Yadav J.S."/>
            <person name="Pangilinan J."/>
            <person name="Larsson K.H."/>
            <person name="Matsuura K."/>
            <person name="Barry K."/>
            <person name="Labutti K."/>
            <person name="Kuo R."/>
            <person name="Ohm R.A."/>
            <person name="Bhattacharya S.S."/>
            <person name="Shirouzu T."/>
            <person name="Yoshinaga Y."/>
            <person name="Martin F.M."/>
            <person name="Grigoriev I.V."/>
            <person name="Hibbett D.S."/>
        </authorList>
    </citation>
    <scope>NUCLEOTIDE SEQUENCE [LARGE SCALE GENOMIC DNA]</scope>
    <source>
        <strain evidence="2 3">HHB12029</strain>
    </source>
</reference>
<dbReference type="Proteomes" id="UP000077266">
    <property type="component" value="Unassembled WGS sequence"/>
</dbReference>
<gene>
    <name evidence="2" type="ORF">EXIGLDRAFT_838587</name>
</gene>
<evidence type="ECO:0000259" key="1">
    <source>
        <dbReference type="PROSITE" id="PS50181"/>
    </source>
</evidence>
<dbReference type="Pfam" id="PF12937">
    <property type="entry name" value="F-box-like"/>
    <property type="match status" value="1"/>
</dbReference>
<dbReference type="PROSITE" id="PS50181">
    <property type="entry name" value="FBOX"/>
    <property type="match status" value="1"/>
</dbReference>
<feature type="domain" description="F-box" evidence="1">
    <location>
        <begin position="56"/>
        <end position="103"/>
    </location>
</feature>
<dbReference type="EMBL" id="KV426075">
    <property type="protein sequence ID" value="KZV89328.1"/>
    <property type="molecule type" value="Genomic_DNA"/>
</dbReference>
<dbReference type="InterPro" id="IPR001810">
    <property type="entry name" value="F-box_dom"/>
</dbReference>
<dbReference type="InterPro" id="IPR036047">
    <property type="entry name" value="F-box-like_dom_sf"/>
</dbReference>
<name>A0A165FPM7_EXIGL</name>
<dbReference type="InParanoid" id="A0A165FPM7"/>
<protein>
    <recommendedName>
        <fullName evidence="1">F-box domain-containing protein</fullName>
    </recommendedName>
</protein>
<evidence type="ECO:0000313" key="2">
    <source>
        <dbReference type="EMBL" id="KZV89328.1"/>
    </source>
</evidence>
<organism evidence="2 3">
    <name type="scientific">Exidia glandulosa HHB12029</name>
    <dbReference type="NCBI Taxonomy" id="1314781"/>
    <lineage>
        <taxon>Eukaryota</taxon>
        <taxon>Fungi</taxon>
        <taxon>Dikarya</taxon>
        <taxon>Basidiomycota</taxon>
        <taxon>Agaricomycotina</taxon>
        <taxon>Agaricomycetes</taxon>
        <taxon>Auriculariales</taxon>
        <taxon>Exidiaceae</taxon>
        <taxon>Exidia</taxon>
    </lineage>
</organism>
<dbReference type="SUPFAM" id="SSF81383">
    <property type="entry name" value="F-box domain"/>
    <property type="match status" value="1"/>
</dbReference>
<accession>A0A165FPM7</accession>
<evidence type="ECO:0000313" key="3">
    <source>
        <dbReference type="Proteomes" id="UP000077266"/>
    </source>
</evidence>
<dbReference type="OrthoDB" id="3365698at2759"/>
<sequence>MSERAGEDALRAAVRQLALSADLSSERDDAFARVRARLRAVFEDTMQYVAAELNDSNKWVSLPPELLCYIAKLLPLRDRIRGALVCRHWRYTLIAAPFLWSSITISFESRTNLWVDIVDGLLARSAGQPLALDLQYRDEALWFGDNDPNASTIIKGVAKTVASNMYRMRSLTLVIPGIDGVHEHWADVLKTHAPIVEKAVIYATDSYYQIPTSLFAGSAPGLRSLYPQYFHLAQPVPPALLGITTLYCDRFDDESAACIAQLAALHTLTIASWSPLPSQTVCVQDIDLFLAGSESTARDRADVLRVFPRAKSVQYSLQHTYGDDASWVLGQAFPGDAKVTSVSIRWSRQLAAVPWEGIPADEIRLTIDLNSAFTAVDVDSYALLHYLASDDVVERWSQYVETATFPEAVWDVFLRVATPLLKEVTILLDERDDYGPASLFCTAALESAVDKPALATLRFSCQQTPPQRHRSVAIPALYFAHHVRATCRHGTLRNLILRDIVLVEPGITELGDVVEAVRYEDSCYCVDADEPKPWTWEFPMDEAISL</sequence>